<feature type="region of interest" description="Disordered" evidence="1">
    <location>
        <begin position="1"/>
        <end position="24"/>
    </location>
</feature>
<evidence type="ECO:0000256" key="1">
    <source>
        <dbReference type="SAM" id="MobiDB-lite"/>
    </source>
</evidence>
<dbReference type="InterPro" id="IPR040348">
    <property type="entry name" value="POLAR-like"/>
</dbReference>
<feature type="region of interest" description="Disordered" evidence="1">
    <location>
        <begin position="257"/>
        <end position="348"/>
    </location>
</feature>
<feature type="compositionally biased region" description="Basic and acidic residues" evidence="1">
    <location>
        <begin position="257"/>
        <end position="274"/>
    </location>
</feature>
<dbReference type="GO" id="GO:0008356">
    <property type="term" value="P:asymmetric cell division"/>
    <property type="evidence" value="ECO:0007669"/>
    <property type="project" value="InterPro"/>
</dbReference>
<proteinExistence type="predicted"/>
<sequence length="405" mass="42850">MAVEAGSTAPASPPRLSASSPPTVGTLLTRASAACASRGCSSPRSLLSRILHRGRRGGGFGCRLRLPRYCSSGAAAKEDDVVVVASAAAAATAKEEETEPTEAAAAPHVPVGVGGQPALCESHRSSLEKKAIATPAEDALPATLGLGASLVLLLSKSAAELSRMAELRAQMERLLADARADVRSCDGRPSAASGDPAADSASVVKGPVACAADEEGALCPRSDGSPTAHRGGTTENAAARRDMDRMEAELEAELSRLQRASDDEERSSPRRDNQLELLAEPMSSASSRSHSEICSDSDNDDGETDNGGDESQDRDDDGDGEEEEDDDESDTESNVKSPPHGGVSARELERRLHELLQSRSEARIAELESALERARRKLRETEREACRWRDTAKLATRFTDESRLR</sequence>
<dbReference type="Proteomes" id="UP001341281">
    <property type="component" value="Chromosome 05"/>
</dbReference>
<reference evidence="2 3" key="1">
    <citation type="submission" date="2024-02" db="EMBL/GenBank/DDBJ databases">
        <title>High-quality chromosome-scale genome assembly of Pensacola bahiagrass (Paspalum notatum Flugge var. saurae).</title>
        <authorList>
            <person name="Vega J.M."/>
            <person name="Podio M."/>
            <person name="Orjuela J."/>
            <person name="Siena L.A."/>
            <person name="Pessino S.C."/>
            <person name="Combes M.C."/>
            <person name="Mariac C."/>
            <person name="Albertini E."/>
            <person name="Pupilli F."/>
            <person name="Ortiz J.P.A."/>
            <person name="Leblanc O."/>
        </authorList>
    </citation>
    <scope>NUCLEOTIDE SEQUENCE [LARGE SCALE GENOMIC DNA]</scope>
    <source>
        <strain evidence="2">R1</strain>
        <tissue evidence="2">Leaf</tissue>
    </source>
</reference>
<dbReference type="PANTHER" id="PTHR33476:SF33">
    <property type="entry name" value="OS02G0795200 PROTEIN"/>
    <property type="match status" value="1"/>
</dbReference>
<feature type="compositionally biased region" description="Polar residues" evidence="1">
    <location>
        <begin position="283"/>
        <end position="294"/>
    </location>
</feature>
<name>A0AAQ3TG11_PASNO</name>
<dbReference type="EMBL" id="CP144749">
    <property type="protein sequence ID" value="WVZ73304.1"/>
    <property type="molecule type" value="Genomic_DNA"/>
</dbReference>
<dbReference type="AlphaFoldDB" id="A0AAQ3TG11"/>
<feature type="compositionally biased region" description="Acidic residues" evidence="1">
    <location>
        <begin position="295"/>
        <end position="331"/>
    </location>
</feature>
<organism evidence="2 3">
    <name type="scientific">Paspalum notatum var. saurae</name>
    <dbReference type="NCBI Taxonomy" id="547442"/>
    <lineage>
        <taxon>Eukaryota</taxon>
        <taxon>Viridiplantae</taxon>
        <taxon>Streptophyta</taxon>
        <taxon>Embryophyta</taxon>
        <taxon>Tracheophyta</taxon>
        <taxon>Spermatophyta</taxon>
        <taxon>Magnoliopsida</taxon>
        <taxon>Liliopsida</taxon>
        <taxon>Poales</taxon>
        <taxon>Poaceae</taxon>
        <taxon>PACMAD clade</taxon>
        <taxon>Panicoideae</taxon>
        <taxon>Andropogonodae</taxon>
        <taxon>Paspaleae</taxon>
        <taxon>Paspalinae</taxon>
        <taxon>Paspalum</taxon>
    </lineage>
</organism>
<gene>
    <name evidence="2" type="ORF">U9M48_021629</name>
</gene>
<keyword evidence="3" id="KW-1185">Reference proteome</keyword>
<evidence type="ECO:0000313" key="2">
    <source>
        <dbReference type="EMBL" id="WVZ73304.1"/>
    </source>
</evidence>
<protein>
    <submittedName>
        <fullName evidence="2">Uncharacterized protein</fullName>
    </submittedName>
</protein>
<evidence type="ECO:0000313" key="3">
    <source>
        <dbReference type="Proteomes" id="UP001341281"/>
    </source>
</evidence>
<feature type="region of interest" description="Disordered" evidence="1">
    <location>
        <begin position="216"/>
        <end position="241"/>
    </location>
</feature>
<feature type="region of interest" description="Disordered" evidence="1">
    <location>
        <begin position="184"/>
        <end position="203"/>
    </location>
</feature>
<accession>A0AAQ3TG11</accession>
<feature type="compositionally biased region" description="Low complexity" evidence="1">
    <location>
        <begin position="189"/>
        <end position="202"/>
    </location>
</feature>
<dbReference type="PANTHER" id="PTHR33476">
    <property type="entry name" value="EMB|CAB62613.1"/>
    <property type="match status" value="1"/>
</dbReference>
<feature type="compositionally biased region" description="Low complexity" evidence="1">
    <location>
        <begin position="7"/>
        <end position="22"/>
    </location>
</feature>